<name>A0A9N9YC46_9HYPO</name>
<dbReference type="OrthoDB" id="10525606at2759"/>
<dbReference type="EMBL" id="CABFNO020001560">
    <property type="protein sequence ID" value="CAH0001035.1"/>
    <property type="molecule type" value="Genomic_DNA"/>
</dbReference>
<proteinExistence type="predicted"/>
<dbReference type="Proteomes" id="UP000754883">
    <property type="component" value="Unassembled WGS sequence"/>
</dbReference>
<gene>
    <name evidence="1" type="ORF">CBYS24578_00001250</name>
</gene>
<dbReference type="AlphaFoldDB" id="A0A9N9YC46"/>
<sequence>MGLGKTLIMIGIIMAYHRYNLILYRQGVDRWLAHLRATGRDIPDIPRDEHQFEGLTWISAMSGDEWLGFGLPTFIDIFL</sequence>
<protein>
    <submittedName>
        <fullName evidence="1">Uncharacterized protein</fullName>
    </submittedName>
</protein>
<organism evidence="1 2">
    <name type="scientific">Clonostachys byssicola</name>
    <dbReference type="NCBI Taxonomy" id="160290"/>
    <lineage>
        <taxon>Eukaryota</taxon>
        <taxon>Fungi</taxon>
        <taxon>Dikarya</taxon>
        <taxon>Ascomycota</taxon>
        <taxon>Pezizomycotina</taxon>
        <taxon>Sordariomycetes</taxon>
        <taxon>Hypocreomycetidae</taxon>
        <taxon>Hypocreales</taxon>
        <taxon>Bionectriaceae</taxon>
        <taxon>Clonostachys</taxon>
    </lineage>
</organism>
<feature type="non-terminal residue" evidence="1">
    <location>
        <position position="79"/>
    </location>
</feature>
<reference evidence="1 2" key="2">
    <citation type="submission" date="2021-10" db="EMBL/GenBank/DDBJ databases">
        <authorList>
            <person name="Piombo E."/>
        </authorList>
    </citation>
    <scope>NUCLEOTIDE SEQUENCE [LARGE SCALE GENOMIC DNA]</scope>
</reference>
<keyword evidence="2" id="KW-1185">Reference proteome</keyword>
<evidence type="ECO:0000313" key="2">
    <source>
        <dbReference type="Proteomes" id="UP000754883"/>
    </source>
</evidence>
<accession>A0A9N9YC46</accession>
<comment type="caution">
    <text evidence="1">The sequence shown here is derived from an EMBL/GenBank/DDBJ whole genome shotgun (WGS) entry which is preliminary data.</text>
</comment>
<reference evidence="2" key="1">
    <citation type="submission" date="2019-06" db="EMBL/GenBank/DDBJ databases">
        <authorList>
            <person name="Broberg M."/>
        </authorList>
    </citation>
    <scope>NUCLEOTIDE SEQUENCE [LARGE SCALE GENOMIC DNA]</scope>
</reference>
<evidence type="ECO:0000313" key="1">
    <source>
        <dbReference type="EMBL" id="CAH0001035.1"/>
    </source>
</evidence>